<evidence type="ECO:0000256" key="2">
    <source>
        <dbReference type="SAM" id="SignalP"/>
    </source>
</evidence>
<keyword evidence="1" id="KW-1133">Transmembrane helix</keyword>
<protein>
    <submittedName>
        <fullName evidence="3">Sortase</fullName>
    </submittedName>
</protein>
<accession>A0A7J5DHW2</accession>
<gene>
    <name evidence="3" type="ORF">F8144_13635</name>
</gene>
<keyword evidence="1" id="KW-0472">Membrane</keyword>
<reference evidence="3 4" key="1">
    <citation type="submission" date="2019-09" db="EMBL/GenBank/DDBJ databases">
        <title>Isolation and identification of active actinomycetes.</title>
        <authorList>
            <person name="Yu Z."/>
            <person name="Han C."/>
            <person name="Yu B."/>
        </authorList>
    </citation>
    <scope>NUCLEOTIDE SEQUENCE [LARGE SCALE GENOMIC DNA]</scope>
    <source>
        <strain evidence="3 4">NEAU-H2</strain>
    </source>
</reference>
<organism evidence="3 4">
    <name type="scientific">Streptomyces triticiradicis</name>
    <dbReference type="NCBI Taxonomy" id="2651189"/>
    <lineage>
        <taxon>Bacteria</taxon>
        <taxon>Bacillati</taxon>
        <taxon>Actinomycetota</taxon>
        <taxon>Actinomycetes</taxon>
        <taxon>Kitasatosporales</taxon>
        <taxon>Streptomycetaceae</taxon>
        <taxon>Streptomyces</taxon>
    </lineage>
</organism>
<comment type="caution">
    <text evidence="3">The sequence shown here is derived from an EMBL/GenBank/DDBJ whole genome shotgun (WGS) entry which is preliminary data.</text>
</comment>
<evidence type="ECO:0000313" key="4">
    <source>
        <dbReference type="Proteomes" id="UP000442990"/>
    </source>
</evidence>
<keyword evidence="2" id="KW-0732">Signal</keyword>
<dbReference type="EMBL" id="WBKG01000009">
    <property type="protein sequence ID" value="KAB1988252.1"/>
    <property type="molecule type" value="Genomic_DNA"/>
</dbReference>
<evidence type="ECO:0000256" key="1">
    <source>
        <dbReference type="SAM" id="Phobius"/>
    </source>
</evidence>
<dbReference type="AlphaFoldDB" id="A0A7J5DHW2"/>
<keyword evidence="1" id="KW-0812">Transmembrane</keyword>
<keyword evidence="4" id="KW-1185">Reference proteome</keyword>
<name>A0A7J5DHW2_9ACTN</name>
<dbReference type="Proteomes" id="UP000442990">
    <property type="component" value="Unassembled WGS sequence"/>
</dbReference>
<evidence type="ECO:0000313" key="3">
    <source>
        <dbReference type="EMBL" id="KAB1988252.1"/>
    </source>
</evidence>
<proteinExistence type="predicted"/>
<feature type="chain" id="PRO_5029610650" evidence="2">
    <location>
        <begin position="27"/>
        <end position="163"/>
    </location>
</feature>
<sequence length="163" mass="16553">MLNTHVGVGVGLLLGVMALQSPAAVAADDTQLRINPGNAQPGSVVTVTTTACGPDVTYGKGESTVGGQFHMFGGDRKGVLTGEFQIPAEGASGTDTITVKCPPRIKLTDTYEIAERQPNGAIHAGFGDAGNTDTQVAVGGALITAAAAGALLRMRRRSYGARS</sequence>
<feature type="transmembrane region" description="Helical" evidence="1">
    <location>
        <begin position="136"/>
        <end position="154"/>
    </location>
</feature>
<feature type="signal peptide" evidence="2">
    <location>
        <begin position="1"/>
        <end position="26"/>
    </location>
</feature>